<sequence>DKNRFLIETEVKVTLADLRRDAKKRKHWDFREGLGRCVARYFYFAVPRGIANDAKLVCDEAYPYAGVLGIDGLDEYGVSVYREAKPLAGKKLAYPQVLRIIFSQSGTVCRLAKKVGELTRTQKNLNAQLKEYHDIEKLKGE</sequence>
<evidence type="ECO:0000313" key="1">
    <source>
        <dbReference type="EMBL" id="GAJ12731.1"/>
    </source>
</evidence>
<feature type="non-terminal residue" evidence="1">
    <location>
        <position position="1"/>
    </location>
</feature>
<gene>
    <name evidence="1" type="ORF">S12H4_42225</name>
</gene>
<reference evidence="1" key="1">
    <citation type="journal article" date="2014" name="Front. Microbiol.">
        <title>High frequency of phylogenetically diverse reductive dehalogenase-homologous genes in deep subseafloor sedimentary metagenomes.</title>
        <authorList>
            <person name="Kawai M."/>
            <person name="Futagami T."/>
            <person name="Toyoda A."/>
            <person name="Takaki Y."/>
            <person name="Nishi S."/>
            <person name="Hori S."/>
            <person name="Arai W."/>
            <person name="Tsubouchi T."/>
            <person name="Morono Y."/>
            <person name="Uchiyama I."/>
            <person name="Ito T."/>
            <person name="Fujiyama A."/>
            <person name="Inagaki F."/>
            <person name="Takami H."/>
        </authorList>
    </citation>
    <scope>NUCLEOTIDE SEQUENCE</scope>
    <source>
        <strain evidence="1">Expedition CK06-06</strain>
    </source>
</reference>
<protein>
    <submittedName>
        <fullName evidence="1">Uncharacterized protein</fullName>
    </submittedName>
</protein>
<dbReference type="EMBL" id="BARW01025815">
    <property type="protein sequence ID" value="GAJ12731.1"/>
    <property type="molecule type" value="Genomic_DNA"/>
</dbReference>
<accession>X1VES5</accession>
<comment type="caution">
    <text evidence="1">The sequence shown here is derived from an EMBL/GenBank/DDBJ whole genome shotgun (WGS) entry which is preliminary data.</text>
</comment>
<organism evidence="1">
    <name type="scientific">marine sediment metagenome</name>
    <dbReference type="NCBI Taxonomy" id="412755"/>
    <lineage>
        <taxon>unclassified sequences</taxon>
        <taxon>metagenomes</taxon>
        <taxon>ecological metagenomes</taxon>
    </lineage>
</organism>
<proteinExistence type="predicted"/>
<name>X1VES5_9ZZZZ</name>
<dbReference type="AlphaFoldDB" id="X1VES5"/>